<sequence length="370" mass="38742">MLTATRTRTRRAVAAVAMTAVTVLTVTGCSLMPASWSSALGQSKTVTAYFDDVSGLYEGNDVAVLGMPVGRILSVEPQGTRVKVEMTVDDDVSVPADVTAAIVNTSIVTTRHVELTPAYTSGPTLGGDDVIKHTKSPVEIGTLFDSIDKLVVNLSGDKPGEGPIADLVDITSGIADGNGERLKEALDGLAKAGKTGADNGDAIVDILKSMSKLTTALTDNYPKMLQFSSSLTTVSQMLGDQSVGLVSSLDDLNRTLTNTSEFLANNSGTISSSTGRLSSVIANLSDYSRQVVESIDVAPLLFQNLSNSISAEQGAWRASVLLDKSLVDNELTATLCEAINVDKKGCRTGRLNDFGPDMGIYSGLLGLLTK</sequence>
<dbReference type="PROSITE" id="PS51257">
    <property type="entry name" value="PROKAR_LIPOPROTEIN"/>
    <property type="match status" value="1"/>
</dbReference>
<evidence type="ECO:0000313" key="3">
    <source>
        <dbReference type="EMBL" id="WOC13775.1"/>
    </source>
</evidence>
<gene>
    <name evidence="3" type="ORF">MP11Mi_28820</name>
</gene>
<feature type="domain" description="Mce/MlaD" evidence="1">
    <location>
        <begin position="43"/>
        <end position="117"/>
    </location>
</feature>
<dbReference type="PANTHER" id="PTHR33371">
    <property type="entry name" value="INTERMEMBRANE PHOSPHOLIPID TRANSPORT SYSTEM BINDING PROTEIN MLAD-RELATED"/>
    <property type="match status" value="1"/>
</dbReference>
<dbReference type="InterPro" id="IPR003399">
    <property type="entry name" value="Mce/MlaD"/>
</dbReference>
<dbReference type="AlphaFoldDB" id="A0AA97CZ05"/>
<feature type="domain" description="Mammalian cell entry C-terminal" evidence="2">
    <location>
        <begin position="125"/>
        <end position="296"/>
    </location>
</feature>
<proteinExistence type="predicted"/>
<reference evidence="3" key="1">
    <citation type="submission" date="2023-06" db="EMBL/GenBank/DDBJ databases">
        <title>Gordonia sp. nov. and Pseudochrobactrum sp. nov., two species isolated from the burying beetle Nicrophorus vespilloides.</title>
        <authorList>
            <person name="Poehlein A."/>
            <person name="Guzman J."/>
            <person name="Daniel R."/>
            <person name="Vilcinskas A."/>
        </authorList>
    </citation>
    <scope>NUCLEOTIDE SEQUENCE</scope>
    <source>
        <strain evidence="3">MP11Mi</strain>
    </source>
</reference>
<dbReference type="InterPro" id="IPR052336">
    <property type="entry name" value="MlaD_Phospholipid_Transporter"/>
</dbReference>
<dbReference type="Pfam" id="PF11887">
    <property type="entry name" value="Mce4_CUP1"/>
    <property type="match status" value="1"/>
</dbReference>
<name>A0AA97CZ05_9ACTN</name>
<dbReference type="InterPro" id="IPR024516">
    <property type="entry name" value="Mce_C"/>
</dbReference>
<protein>
    <recommendedName>
        <fullName evidence="4">MCE family protein</fullName>
    </recommendedName>
</protein>
<dbReference type="RefSeq" id="WP_420039569.1">
    <property type="nucleotide sequence ID" value="NZ_CP128986.1"/>
</dbReference>
<evidence type="ECO:0000259" key="1">
    <source>
        <dbReference type="Pfam" id="PF02470"/>
    </source>
</evidence>
<evidence type="ECO:0000259" key="2">
    <source>
        <dbReference type="Pfam" id="PF11887"/>
    </source>
</evidence>
<dbReference type="EMBL" id="CP128986">
    <property type="protein sequence ID" value="WOC13775.1"/>
    <property type="molecule type" value="Genomic_DNA"/>
</dbReference>
<dbReference type="Pfam" id="PF02470">
    <property type="entry name" value="MlaD"/>
    <property type="match status" value="1"/>
</dbReference>
<dbReference type="PANTHER" id="PTHR33371:SF4">
    <property type="entry name" value="INTERMEMBRANE PHOSPHOLIPID TRANSPORT SYSTEM BINDING PROTEIN MLAD"/>
    <property type="match status" value="1"/>
</dbReference>
<dbReference type="NCBIfam" id="TIGR00996">
    <property type="entry name" value="Mtu_fam_mce"/>
    <property type="match status" value="1"/>
</dbReference>
<dbReference type="GO" id="GO:0005576">
    <property type="term" value="C:extracellular region"/>
    <property type="evidence" value="ECO:0007669"/>
    <property type="project" value="TreeGrafter"/>
</dbReference>
<evidence type="ECO:0008006" key="4">
    <source>
        <dbReference type="Google" id="ProtNLM"/>
    </source>
</evidence>
<dbReference type="InterPro" id="IPR005693">
    <property type="entry name" value="Mce"/>
</dbReference>
<organism evidence="3">
    <name type="scientific">Gordonia sp. MP11Mi</name>
    <dbReference type="NCBI Taxonomy" id="3022769"/>
    <lineage>
        <taxon>Bacteria</taxon>
        <taxon>Bacillati</taxon>
        <taxon>Actinomycetota</taxon>
        <taxon>Actinomycetes</taxon>
        <taxon>Mycobacteriales</taxon>
        <taxon>Gordoniaceae</taxon>
        <taxon>Gordonia</taxon>
    </lineage>
</organism>
<accession>A0AA97CZ05</accession>